<dbReference type="InterPro" id="IPR004978">
    <property type="entry name" value="Stanniocalcin"/>
</dbReference>
<proteinExistence type="inferred from homology"/>
<dbReference type="Proteomes" id="UP000789831">
    <property type="component" value="Unassembled WGS sequence"/>
</dbReference>
<sequence length="254" mass="27752">GCKCDTSDSVGGLKCGYELSNHCSSDPSSIFQCNPGGTQICRYGPCTNGCCGTGDGRSYCCKDSTCSGCPPGQWYKKKVDITTPNPLPISHPPVDVTNCNNPVPNSCSFYTNCLENKFHCGPTGYPINYGDKNCKKFISAMNRFSSAGKKWLTDTMLCLQKTLVPSYNNGKTTCSQISNTAFNSHMTCYIDSGVCFLPPTDWVIIFETVGVKDIFLNSQALMQTLKTGFGCFTLYAWIYVEICSITFFSDQAIN</sequence>
<evidence type="ECO:0000256" key="3">
    <source>
        <dbReference type="ARBA" id="ARBA00022702"/>
    </source>
</evidence>
<evidence type="ECO:0000256" key="1">
    <source>
        <dbReference type="ARBA" id="ARBA00008693"/>
    </source>
</evidence>
<comment type="similarity">
    <text evidence="1">Belongs to the stanniocalcin family.</text>
</comment>
<keyword evidence="4" id="KW-1015">Disulfide bond</keyword>
<dbReference type="OrthoDB" id="2251794at2759"/>
<evidence type="ECO:0000313" key="5">
    <source>
        <dbReference type="EMBL" id="CAG8660009.1"/>
    </source>
</evidence>
<dbReference type="GO" id="GO:0005615">
    <property type="term" value="C:extracellular space"/>
    <property type="evidence" value="ECO:0007669"/>
    <property type="project" value="TreeGrafter"/>
</dbReference>
<evidence type="ECO:0000256" key="4">
    <source>
        <dbReference type="ARBA" id="ARBA00023157"/>
    </source>
</evidence>
<protein>
    <submittedName>
        <fullName evidence="5">12110_t:CDS:1</fullName>
    </submittedName>
</protein>
<dbReference type="GO" id="GO:0005179">
    <property type="term" value="F:hormone activity"/>
    <property type="evidence" value="ECO:0007669"/>
    <property type="project" value="UniProtKB-KW"/>
</dbReference>
<evidence type="ECO:0000256" key="2">
    <source>
        <dbReference type="ARBA" id="ARBA00011748"/>
    </source>
</evidence>
<feature type="non-terminal residue" evidence="5">
    <location>
        <position position="1"/>
    </location>
</feature>
<dbReference type="GO" id="GO:0006874">
    <property type="term" value="P:intracellular calcium ion homeostasis"/>
    <property type="evidence" value="ECO:0007669"/>
    <property type="project" value="TreeGrafter"/>
</dbReference>
<dbReference type="PANTHER" id="PTHR11245:SF6">
    <property type="entry name" value="DUF19 DOMAIN-CONTAINING PROTEIN"/>
    <property type="match status" value="1"/>
</dbReference>
<gene>
    <name evidence="5" type="ORF">AGERDE_LOCUS11763</name>
</gene>
<dbReference type="Pfam" id="PF03298">
    <property type="entry name" value="Stanniocalcin"/>
    <property type="match status" value="1"/>
</dbReference>
<dbReference type="PANTHER" id="PTHR11245">
    <property type="entry name" value="STANNIOCALCIN"/>
    <property type="match status" value="1"/>
</dbReference>
<name>A0A9N9E4R4_9GLOM</name>
<dbReference type="AlphaFoldDB" id="A0A9N9E4R4"/>
<keyword evidence="3" id="KW-0372">Hormone</keyword>
<reference evidence="5" key="1">
    <citation type="submission" date="2021-06" db="EMBL/GenBank/DDBJ databases">
        <authorList>
            <person name="Kallberg Y."/>
            <person name="Tangrot J."/>
            <person name="Rosling A."/>
        </authorList>
    </citation>
    <scope>NUCLEOTIDE SEQUENCE</scope>
    <source>
        <strain evidence="5">MT106</strain>
    </source>
</reference>
<comment type="caution">
    <text evidence="5">The sequence shown here is derived from an EMBL/GenBank/DDBJ whole genome shotgun (WGS) entry which is preliminary data.</text>
</comment>
<organism evidence="5 6">
    <name type="scientific">Ambispora gerdemannii</name>
    <dbReference type="NCBI Taxonomy" id="144530"/>
    <lineage>
        <taxon>Eukaryota</taxon>
        <taxon>Fungi</taxon>
        <taxon>Fungi incertae sedis</taxon>
        <taxon>Mucoromycota</taxon>
        <taxon>Glomeromycotina</taxon>
        <taxon>Glomeromycetes</taxon>
        <taxon>Archaeosporales</taxon>
        <taxon>Ambisporaceae</taxon>
        <taxon>Ambispora</taxon>
    </lineage>
</organism>
<keyword evidence="6" id="KW-1185">Reference proteome</keyword>
<comment type="subunit">
    <text evidence="2">Homodimer; disulfide-linked.</text>
</comment>
<evidence type="ECO:0000313" key="6">
    <source>
        <dbReference type="Proteomes" id="UP000789831"/>
    </source>
</evidence>
<dbReference type="EMBL" id="CAJVPL010005729">
    <property type="protein sequence ID" value="CAG8660009.1"/>
    <property type="molecule type" value="Genomic_DNA"/>
</dbReference>
<accession>A0A9N9E4R4</accession>